<organism evidence="1 2">
    <name type="scientific">Flavobacterium algoritolerans</name>
    <dbReference type="NCBI Taxonomy" id="3041254"/>
    <lineage>
        <taxon>Bacteria</taxon>
        <taxon>Pseudomonadati</taxon>
        <taxon>Bacteroidota</taxon>
        <taxon>Flavobacteriia</taxon>
        <taxon>Flavobacteriales</taxon>
        <taxon>Flavobacteriaceae</taxon>
        <taxon>Flavobacterium</taxon>
    </lineage>
</organism>
<name>A0ABT6VEF5_9FLAO</name>
<comment type="caution">
    <text evidence="1">The sequence shown here is derived from an EMBL/GenBank/DDBJ whole genome shotgun (WGS) entry which is preliminary data.</text>
</comment>
<dbReference type="EMBL" id="JASCRZ010000006">
    <property type="protein sequence ID" value="MDI5895833.1"/>
    <property type="molecule type" value="Genomic_DNA"/>
</dbReference>
<accession>A0ABT6VEF5</accession>
<dbReference type="RefSeq" id="WP_282718317.1">
    <property type="nucleotide sequence ID" value="NZ_JASCRZ010000006.1"/>
</dbReference>
<protein>
    <submittedName>
        <fullName evidence="1">Uncharacterized protein</fullName>
    </submittedName>
</protein>
<sequence length="180" mass="21287">MIKNNQNKSNVATQSIEFLKKYWLFITALLIGIPYLKRYMDEQAERTRQAQAQNKLDGVKADIIIKKETQFVTNLNPLTQTQRRLKITASKDLHAASQSLSAHFGVLYSDKGNWYDFLNPKGWTENDTEIRKVLVLYRNYFDKLEKLYYEVDTNSRSLRKDILELLDPDELKYLRKYLKI</sequence>
<dbReference type="Proteomes" id="UP001243403">
    <property type="component" value="Unassembled WGS sequence"/>
</dbReference>
<gene>
    <name evidence="1" type="ORF">QLS65_13110</name>
</gene>
<evidence type="ECO:0000313" key="2">
    <source>
        <dbReference type="Proteomes" id="UP001243403"/>
    </source>
</evidence>
<proteinExistence type="predicted"/>
<reference evidence="1 2" key="1">
    <citation type="submission" date="2023-04" db="EMBL/GenBank/DDBJ databases">
        <title>Two novel species of Flavobacterium.</title>
        <authorList>
            <person name="Liu Q."/>
            <person name="Xin Y.-H."/>
        </authorList>
    </citation>
    <scope>NUCLEOTIDE SEQUENCE [LARGE SCALE GENOMIC DNA]</scope>
    <source>
        <strain evidence="1 2">LB1P51</strain>
    </source>
</reference>
<keyword evidence="2" id="KW-1185">Reference proteome</keyword>
<evidence type="ECO:0000313" key="1">
    <source>
        <dbReference type="EMBL" id="MDI5895833.1"/>
    </source>
</evidence>